<comment type="subcellular location">
    <subcellularLocation>
        <location evidence="1">Cell outer membrane</location>
    </subcellularLocation>
</comment>
<evidence type="ECO:0000256" key="5">
    <source>
        <dbReference type="ARBA" id="ARBA00023237"/>
    </source>
</evidence>
<organism evidence="8 9">
    <name type="scientific">Pedobacter ginsengisoli</name>
    <dbReference type="NCBI Taxonomy" id="363852"/>
    <lineage>
        <taxon>Bacteria</taxon>
        <taxon>Pseudomonadati</taxon>
        <taxon>Bacteroidota</taxon>
        <taxon>Sphingobacteriia</taxon>
        <taxon>Sphingobacteriales</taxon>
        <taxon>Sphingobacteriaceae</taxon>
        <taxon>Pedobacter</taxon>
    </lineage>
</organism>
<feature type="domain" description="RagB/SusD" evidence="6">
    <location>
        <begin position="270"/>
        <end position="523"/>
    </location>
</feature>
<dbReference type="RefSeq" id="WP_099437710.1">
    <property type="nucleotide sequence ID" value="NZ_CP024091.1"/>
</dbReference>
<evidence type="ECO:0000259" key="6">
    <source>
        <dbReference type="Pfam" id="PF07980"/>
    </source>
</evidence>
<dbReference type="AlphaFoldDB" id="A0A2D1U2E4"/>
<dbReference type="Gene3D" id="1.25.40.390">
    <property type="match status" value="1"/>
</dbReference>
<dbReference type="Pfam" id="PF07980">
    <property type="entry name" value="SusD_RagB"/>
    <property type="match status" value="1"/>
</dbReference>
<evidence type="ECO:0000256" key="4">
    <source>
        <dbReference type="ARBA" id="ARBA00023136"/>
    </source>
</evidence>
<keyword evidence="3" id="KW-0732">Signal</keyword>
<evidence type="ECO:0000256" key="3">
    <source>
        <dbReference type="ARBA" id="ARBA00022729"/>
    </source>
</evidence>
<dbReference type="GO" id="GO:0009279">
    <property type="term" value="C:cell outer membrane"/>
    <property type="evidence" value="ECO:0007669"/>
    <property type="project" value="UniProtKB-SubCell"/>
</dbReference>
<dbReference type="Pfam" id="PF14322">
    <property type="entry name" value="SusD-like_3"/>
    <property type="match status" value="1"/>
</dbReference>
<dbReference type="PROSITE" id="PS51257">
    <property type="entry name" value="PROKAR_LIPOPROTEIN"/>
    <property type="match status" value="1"/>
</dbReference>
<evidence type="ECO:0000256" key="1">
    <source>
        <dbReference type="ARBA" id="ARBA00004442"/>
    </source>
</evidence>
<evidence type="ECO:0000259" key="7">
    <source>
        <dbReference type="Pfam" id="PF14322"/>
    </source>
</evidence>
<evidence type="ECO:0000313" key="8">
    <source>
        <dbReference type="EMBL" id="ATP55765.1"/>
    </source>
</evidence>
<dbReference type="SUPFAM" id="SSF48452">
    <property type="entry name" value="TPR-like"/>
    <property type="match status" value="1"/>
</dbReference>
<proteinExistence type="inferred from homology"/>
<protein>
    <submittedName>
        <fullName evidence="8">RagB/SusD family nutrient uptake outer membrane protein</fullName>
    </submittedName>
</protein>
<dbReference type="EMBL" id="CP024091">
    <property type="protein sequence ID" value="ATP55765.1"/>
    <property type="molecule type" value="Genomic_DNA"/>
</dbReference>
<sequence>MKTNLIIIFFAAALIGVSCKKSFLDNPSETGPTTENYYTTAAQVNGATGLLYNSVWNDWSDKAFISVGDVLGGTVTGVQGNAQYNSFYNFNIQSTDGLVMDTWKSCYKAAGQASVLIHTFMNKKTQVTDPAYLDVGIAEAKFIRGFAYFYIGRAFGDAPIVENPVDLTKAGAPKTPKYLQKDVLRFALEDLKFAEENLPEIATQDGRVNKYSAKGMMAKVYLYLKDYENARLKAKEVIDYATSTKRIGLNPDFQGMFTSSDIANKNNKEMLFSLRWLAAMGWNGGNRYMLYVGPQPLLKPKPTGGNGYSAVVPSFDMLNASTGYATGDLRKGWSVMQQGFHKADWINDNFPNGFTYDTTGITSDFKIQTGTRSSIQKYVVGPNRSSEVVTSDSHNSISTYILRYADVLLIYAEAVLAGGGSTSDATALSAFNEVHNRAGLVSLTSITLDDILHERKVEFAFEGDYWFDIQRQGFAKAQQMIAAQERGTLGGNGQLTSFKATLSSAKQLYLPVPQPETVINPLLLEPAVAYYK</sequence>
<comment type="similarity">
    <text evidence="2">Belongs to the SusD family.</text>
</comment>
<accession>A0A2D1U2E4</accession>
<reference evidence="8 9" key="1">
    <citation type="submission" date="2017-10" db="EMBL/GenBank/DDBJ databases">
        <title>Whole genome of Pedobacter ginsengisoli T01R-27 isolated from tomato rhizosphere.</title>
        <authorList>
            <person name="Weon H.-Y."/>
            <person name="Lee S.A."/>
            <person name="Sang M.K."/>
            <person name="Song J."/>
        </authorList>
    </citation>
    <scope>NUCLEOTIDE SEQUENCE [LARGE SCALE GENOMIC DNA]</scope>
    <source>
        <strain evidence="8 9">T01R-27</strain>
    </source>
</reference>
<dbReference type="InterPro" id="IPR011990">
    <property type="entry name" value="TPR-like_helical_dom_sf"/>
</dbReference>
<keyword evidence="4" id="KW-0472">Membrane</keyword>
<name>A0A2D1U2E4_9SPHI</name>
<evidence type="ECO:0000256" key="2">
    <source>
        <dbReference type="ARBA" id="ARBA00006275"/>
    </source>
</evidence>
<dbReference type="KEGG" id="pgs:CPT03_04420"/>
<dbReference type="CDD" id="cd08977">
    <property type="entry name" value="SusD"/>
    <property type="match status" value="1"/>
</dbReference>
<gene>
    <name evidence="8" type="ORF">CPT03_04420</name>
</gene>
<feature type="domain" description="SusD-like N-terminal" evidence="7">
    <location>
        <begin position="77"/>
        <end position="222"/>
    </location>
</feature>
<dbReference type="InterPro" id="IPR012944">
    <property type="entry name" value="SusD_RagB_dom"/>
</dbReference>
<dbReference type="OrthoDB" id="993981at2"/>
<dbReference type="InterPro" id="IPR033985">
    <property type="entry name" value="SusD-like_N"/>
</dbReference>
<keyword evidence="5" id="KW-0998">Cell outer membrane</keyword>
<dbReference type="Proteomes" id="UP000223749">
    <property type="component" value="Chromosome"/>
</dbReference>
<keyword evidence="9" id="KW-1185">Reference proteome</keyword>
<evidence type="ECO:0000313" key="9">
    <source>
        <dbReference type="Proteomes" id="UP000223749"/>
    </source>
</evidence>